<dbReference type="KEGG" id="mcos:GM418_16905"/>
<sequence>MLKKIIVILTLTLPLFTSAQFFKVYPYMTPEAGEKELVYWFSAINSDHQYSFFGKDVDRNGLMAHSLELEYGLSNKWTAGLYLDFEQPAGEQLKHIKTKALMFHGRFWEKGERPVDLGLYVEYILPKKEYKDAEQIEIKIIMEKDYGFHTVVLNPTFEKNIAGPDVDEGVEFALNGGWYFKKSLTFQPGVEFYTKWGELAEMAPFNESKTYIFPAIDIIMGKHGRLIWHTGAGFGLSDPADNFVFKSILSIGFF</sequence>
<protein>
    <submittedName>
        <fullName evidence="1">Uncharacterized protein</fullName>
    </submittedName>
</protein>
<dbReference type="EMBL" id="CP046401">
    <property type="protein sequence ID" value="QGY45291.1"/>
    <property type="molecule type" value="Genomic_DNA"/>
</dbReference>
<accession>A0A6I6JS74</accession>
<name>A0A6I6JS74_9BACT</name>
<dbReference type="AlphaFoldDB" id="A0A6I6JS74"/>
<proteinExistence type="predicted"/>
<dbReference type="Proteomes" id="UP000428260">
    <property type="component" value="Chromosome"/>
</dbReference>
<organism evidence="1 2">
    <name type="scientific">Maribellus comscasis</name>
    <dbReference type="NCBI Taxonomy" id="2681766"/>
    <lineage>
        <taxon>Bacteria</taxon>
        <taxon>Pseudomonadati</taxon>
        <taxon>Bacteroidota</taxon>
        <taxon>Bacteroidia</taxon>
        <taxon>Marinilabiliales</taxon>
        <taxon>Prolixibacteraceae</taxon>
        <taxon>Maribellus</taxon>
    </lineage>
</organism>
<gene>
    <name evidence="1" type="ORF">GM418_16905</name>
</gene>
<evidence type="ECO:0000313" key="1">
    <source>
        <dbReference type="EMBL" id="QGY45291.1"/>
    </source>
</evidence>
<keyword evidence="2" id="KW-1185">Reference proteome</keyword>
<dbReference type="RefSeq" id="WP_158868403.1">
    <property type="nucleotide sequence ID" value="NZ_CP046401.1"/>
</dbReference>
<reference evidence="1 2" key="1">
    <citation type="submission" date="2019-11" db="EMBL/GenBank/DDBJ databases">
        <authorList>
            <person name="Zheng R.K."/>
            <person name="Sun C.M."/>
        </authorList>
    </citation>
    <scope>NUCLEOTIDE SEQUENCE [LARGE SCALE GENOMIC DNA]</scope>
    <source>
        <strain evidence="1 2">WC007</strain>
    </source>
</reference>
<evidence type="ECO:0000313" key="2">
    <source>
        <dbReference type="Proteomes" id="UP000428260"/>
    </source>
</evidence>